<accession>A0A1U9ZY69</accession>
<keyword evidence="8" id="KW-1185">Reference proteome</keyword>
<dbReference type="AlphaFoldDB" id="A0A1U9ZY69"/>
<dbReference type="SUPFAM" id="SSF53474">
    <property type="entry name" value="alpha/beta-Hydrolases"/>
    <property type="match status" value="1"/>
</dbReference>
<evidence type="ECO:0000256" key="3">
    <source>
        <dbReference type="ARBA" id="ARBA00022801"/>
    </source>
</evidence>
<evidence type="ECO:0008006" key="9">
    <source>
        <dbReference type="Google" id="ProtNLM"/>
    </source>
</evidence>
<dbReference type="OrthoDB" id="3930934at2"/>
<evidence type="ECO:0000259" key="6">
    <source>
        <dbReference type="Pfam" id="PF08386"/>
    </source>
</evidence>
<reference evidence="8" key="1">
    <citation type="journal article" date="2017" name="Med. Chem. Commun.">
        <title>Nonomuraea sp. ATCC 55076 harbours the largest actinomycete chromosome to date and the kistamicin biosynthetic gene cluster.</title>
        <authorList>
            <person name="Nazari B."/>
            <person name="Forneris C.C."/>
            <person name="Gibson M.I."/>
            <person name="Moon K."/>
            <person name="Schramma K.R."/>
            <person name="Seyedsayamdost M.R."/>
        </authorList>
    </citation>
    <scope>NUCLEOTIDE SEQUENCE [LARGE SCALE GENOMIC DNA]</scope>
    <source>
        <strain evidence="8">ATCC 55076</strain>
    </source>
</reference>
<dbReference type="InterPro" id="IPR013595">
    <property type="entry name" value="Pept_S33_TAP-like_C"/>
</dbReference>
<dbReference type="InterPro" id="IPR029058">
    <property type="entry name" value="AB_hydrolase_fold"/>
</dbReference>
<feature type="domain" description="AB hydrolase-1" evidence="5">
    <location>
        <begin position="81"/>
        <end position="272"/>
    </location>
</feature>
<evidence type="ECO:0000313" key="7">
    <source>
        <dbReference type="EMBL" id="AQZ62895.1"/>
    </source>
</evidence>
<dbReference type="Pfam" id="PF08386">
    <property type="entry name" value="Abhydrolase_4"/>
    <property type="match status" value="1"/>
</dbReference>
<comment type="similarity">
    <text evidence="1">Belongs to the peptidase S33 family.</text>
</comment>
<dbReference type="STRING" id="1909395.BKM31_16795"/>
<organism evidence="7 8">
    <name type="scientific">[Actinomadura] parvosata subsp. kistnae</name>
    <dbReference type="NCBI Taxonomy" id="1909395"/>
    <lineage>
        <taxon>Bacteria</taxon>
        <taxon>Bacillati</taxon>
        <taxon>Actinomycetota</taxon>
        <taxon>Actinomycetes</taxon>
        <taxon>Streptosporangiales</taxon>
        <taxon>Streptosporangiaceae</taxon>
        <taxon>Nonomuraea</taxon>
    </lineage>
</organism>
<dbReference type="Proteomes" id="UP000190797">
    <property type="component" value="Chromosome"/>
</dbReference>
<dbReference type="GO" id="GO:0016787">
    <property type="term" value="F:hydrolase activity"/>
    <property type="evidence" value="ECO:0007669"/>
    <property type="project" value="UniProtKB-KW"/>
</dbReference>
<feature type="chain" id="PRO_5012414468" description="AB hydrolase-1 domain-containing protein" evidence="4">
    <location>
        <begin position="23"/>
        <end position="493"/>
    </location>
</feature>
<dbReference type="Gene3D" id="3.40.50.1820">
    <property type="entry name" value="alpha/beta hydrolase"/>
    <property type="match status" value="1"/>
</dbReference>
<name>A0A1U9ZY69_9ACTN</name>
<evidence type="ECO:0000313" key="8">
    <source>
        <dbReference type="Proteomes" id="UP000190797"/>
    </source>
</evidence>
<proteinExistence type="inferred from homology"/>
<evidence type="ECO:0000256" key="4">
    <source>
        <dbReference type="SAM" id="SignalP"/>
    </source>
</evidence>
<feature type="domain" description="Peptidase S33 tripeptidyl aminopeptidase-like C-terminal" evidence="6">
    <location>
        <begin position="400"/>
        <end position="487"/>
    </location>
</feature>
<dbReference type="PANTHER" id="PTHR43248">
    <property type="entry name" value="2-SUCCINYL-6-HYDROXY-2,4-CYCLOHEXADIENE-1-CARBOXYLATE SYNTHASE"/>
    <property type="match status" value="1"/>
</dbReference>
<dbReference type="RefSeq" id="WP_080039086.1">
    <property type="nucleotide sequence ID" value="NZ_CP017717.1"/>
</dbReference>
<protein>
    <recommendedName>
        <fullName evidence="9">AB hydrolase-1 domain-containing protein</fullName>
    </recommendedName>
</protein>
<keyword evidence="3" id="KW-0378">Hydrolase</keyword>
<dbReference type="InterPro" id="IPR000073">
    <property type="entry name" value="AB_hydrolase_1"/>
</dbReference>
<dbReference type="Pfam" id="PF00561">
    <property type="entry name" value="Abhydrolase_1"/>
    <property type="match status" value="1"/>
</dbReference>
<feature type="signal peptide" evidence="4">
    <location>
        <begin position="1"/>
        <end position="22"/>
    </location>
</feature>
<gene>
    <name evidence="7" type="ORF">BKM31_16795</name>
</gene>
<dbReference type="InterPro" id="IPR051601">
    <property type="entry name" value="Serine_prot/Carboxylest_S33"/>
</dbReference>
<evidence type="ECO:0000256" key="2">
    <source>
        <dbReference type="ARBA" id="ARBA00022729"/>
    </source>
</evidence>
<dbReference type="PANTHER" id="PTHR43248:SF29">
    <property type="entry name" value="TRIPEPTIDYL AMINOPEPTIDASE"/>
    <property type="match status" value="1"/>
</dbReference>
<evidence type="ECO:0000259" key="5">
    <source>
        <dbReference type="Pfam" id="PF00561"/>
    </source>
</evidence>
<sequence length="493" mass="53255">MSRLAAVLMVMVVLLPVSTAVATVPRGRRDVVVWVPCREDPEVECGRLAVPVDWADPDGPTVDLALARRRAKDPRARIGSLLANPGGPGGSGVDDLLRPSGFSEEVQRRFDIVGYDPRGVARSNAVICSASLYREMPPPIMTGQADHDRWTAYTRRLRADCRERTGPLYDHVDSVSVARDMDAIRAALGEEKLTSYGVSYGTLAQQMYAELFPDRVRAMVLDSSMDHTLGVREFQESEAAGVQDAFDEFVAWCGRDAQCVLHGRDVRALWRGLIGRAERGELTYPGGGPLTAHNLRWLGVVLNEGPEWRRLAGVLLALDGGPVPPDLPPQPGGAPPGGVLGAWLKRLLGGDVAELPAAILCEDHDLSVRDHEEYAEVLAAAGRRAPDLGYNPMPMGDLPICQGHPVSNPQHRPRYAGRTPLLLANSLHDPDTPYAWASNVARLLGPKAVLLTYEGWGHGVYGMTGCVTAAIDAYLIALTVPERGVRCPPAPAP</sequence>
<keyword evidence="2 4" id="KW-0732">Signal</keyword>
<dbReference type="KEGG" id="noa:BKM31_16795"/>
<evidence type="ECO:0000256" key="1">
    <source>
        <dbReference type="ARBA" id="ARBA00010088"/>
    </source>
</evidence>
<dbReference type="EMBL" id="CP017717">
    <property type="protein sequence ID" value="AQZ62895.1"/>
    <property type="molecule type" value="Genomic_DNA"/>
</dbReference>